<accession>A0ACC1SPG8</accession>
<dbReference type="EMBL" id="JANRMS010000226">
    <property type="protein sequence ID" value="KAJ3543827.1"/>
    <property type="molecule type" value="Genomic_DNA"/>
</dbReference>
<sequence>MKTASVLTTWVFTLLTHPAAAFDGTIGAGGIPSNNMSVEKWESYFKKPNATGTYTFDAYNASGPFPPKETLGGWEATIAVANVTGDEDGPYPGTSISIKAPEDVKLPALNSSRSNESDWHVCVAFWSPDVLEDDALDDGQDDDGSCSSFLSDDCIEAIKGQANGFLYWDNDEKKCGSSPMVPKACEDYFSDDVTTVGFTLGANLSSLDGSPLISERPDLTGPEGVDEDEAYENAVRGIWTVMINWGRRDPQSWSTGDDEMPQASLLCLRASNVTAGSENPNAGFIAMMILRESIYYARIRNVYLASPHYTRHKSSKVVLFTSVPPKYLNEQRIRELFGECVVGCWIPKTTGKLKALVKERNKTAIRLEEAEMTFIKRANATLDKTPPSRMTCLPIRFAKWLHQDRSRSMSSHPADLEKGNSRNGPEPRNSPSLTESGGNLCQNSSTAPKHAAYSLPHTLSPSLRGSDGPLASQHPPDHARPRHRVLTKFGVNIDTIEWARSHSISLEGQIEKMRREYFAGGGRQMGAVFVEFDSCVKAQAAHQMPIFHQPSYNPQSILGVKPCEIVWSSLRLRWWQRLTRKSVVMVLLIIAIAVWWFPTLIATMATGPDEMKIIFPPLENLPLVATNILSGLGRAIILVVLLETVPFFLRACARFTGEPTLCAVESFVQKRYFVFQVVQVFLAPSVMPQVIRSPTTVLTFGIPETSDFYYTYILVRCLQASAFELLQFVELFRHHIKSKRSQSPQTRFKRWHKLDVIHWGGIYPVFTNIGVMAIYYAFIAPLILAFAATGLCCVYFVYKYNLIYVYDTKTLDTKGLFYPRALMQLIAGPYLAQIYLIGLFAVNSAWIQMSLVALLFLSTIFIHVSLRNAINPLLKSFPTAPNHDEERLEAVEDTAIVDDSEGVSYTSPSSIASQGRKQSRPDNSPMVKKLLQKFALPSVDELRQLVPQTPTEEEFPDAYTTQRYLPPEIWLPKPKLWIPRDDALVSRQEIALTEKVLPVFDHGAWLDGKGQVKFDLDASPLKHDRLLYRFARLVL</sequence>
<comment type="caution">
    <text evidence="1">The sequence shown here is derived from an EMBL/GenBank/DDBJ whole genome shotgun (WGS) entry which is preliminary data.</text>
</comment>
<name>A0ACC1SPG8_9HYPO</name>
<keyword evidence="2" id="KW-1185">Reference proteome</keyword>
<proteinExistence type="predicted"/>
<organism evidence="1 2">
    <name type="scientific">Fusarium decemcellulare</name>
    <dbReference type="NCBI Taxonomy" id="57161"/>
    <lineage>
        <taxon>Eukaryota</taxon>
        <taxon>Fungi</taxon>
        <taxon>Dikarya</taxon>
        <taxon>Ascomycota</taxon>
        <taxon>Pezizomycotina</taxon>
        <taxon>Sordariomycetes</taxon>
        <taxon>Hypocreomycetidae</taxon>
        <taxon>Hypocreales</taxon>
        <taxon>Nectriaceae</taxon>
        <taxon>Fusarium</taxon>
        <taxon>Fusarium decemcellulare species complex</taxon>
    </lineage>
</organism>
<gene>
    <name evidence="1" type="ORF">NM208_g3376</name>
</gene>
<evidence type="ECO:0000313" key="2">
    <source>
        <dbReference type="Proteomes" id="UP001148629"/>
    </source>
</evidence>
<evidence type="ECO:0000313" key="1">
    <source>
        <dbReference type="EMBL" id="KAJ3543827.1"/>
    </source>
</evidence>
<protein>
    <submittedName>
        <fullName evidence="1">Uncharacterized protein</fullName>
    </submittedName>
</protein>
<dbReference type="Proteomes" id="UP001148629">
    <property type="component" value="Unassembled WGS sequence"/>
</dbReference>
<reference evidence="1" key="1">
    <citation type="submission" date="2022-08" db="EMBL/GenBank/DDBJ databases">
        <title>Genome Sequence of Fusarium decemcellulare.</title>
        <authorList>
            <person name="Buettner E."/>
        </authorList>
    </citation>
    <scope>NUCLEOTIDE SEQUENCE</scope>
    <source>
        <strain evidence="1">Babe19</strain>
    </source>
</reference>